<dbReference type="GO" id="GO:0071986">
    <property type="term" value="C:Ragulator complex"/>
    <property type="evidence" value="ECO:0007669"/>
    <property type="project" value="TreeGrafter"/>
</dbReference>
<gene>
    <name evidence="2" type="ORF">CBRE1094_LOCUS2076</name>
</gene>
<dbReference type="Gene3D" id="3.30.450.30">
    <property type="entry name" value="Dynein light chain 2a, cytoplasmic"/>
    <property type="match status" value="1"/>
</dbReference>
<comment type="similarity">
    <text evidence="1">Belongs to the LAMTOR3 family.</text>
</comment>
<evidence type="ECO:0008006" key="3">
    <source>
        <dbReference type="Google" id="ProtNLM"/>
    </source>
</evidence>
<name>A0A7S2BJ60_9EUKA</name>
<protein>
    <recommendedName>
        <fullName evidence="3">Roadblock/LAMTOR2 domain-containing protein</fullName>
    </recommendedName>
</protein>
<dbReference type="GO" id="GO:0071230">
    <property type="term" value="P:cellular response to amino acid stimulus"/>
    <property type="evidence" value="ECO:0007669"/>
    <property type="project" value="TreeGrafter"/>
</dbReference>
<accession>A0A7S2BJ60</accession>
<organism evidence="2">
    <name type="scientific">Haptolina brevifila</name>
    <dbReference type="NCBI Taxonomy" id="156173"/>
    <lineage>
        <taxon>Eukaryota</taxon>
        <taxon>Haptista</taxon>
        <taxon>Haptophyta</taxon>
        <taxon>Prymnesiophyceae</taxon>
        <taxon>Prymnesiales</taxon>
        <taxon>Prymnesiaceae</taxon>
        <taxon>Haptolina</taxon>
    </lineage>
</organism>
<evidence type="ECO:0000313" key="2">
    <source>
        <dbReference type="EMBL" id="CAD9398581.1"/>
    </source>
</evidence>
<dbReference type="EMBL" id="HBGU01003841">
    <property type="protein sequence ID" value="CAD9398581.1"/>
    <property type="molecule type" value="Transcribed_RNA"/>
</dbReference>
<dbReference type="Pfam" id="PF08923">
    <property type="entry name" value="MAPKK1_Int"/>
    <property type="match status" value="1"/>
</dbReference>
<dbReference type="GO" id="GO:0032008">
    <property type="term" value="P:positive regulation of TOR signaling"/>
    <property type="evidence" value="ECO:0007669"/>
    <property type="project" value="TreeGrafter"/>
</dbReference>
<dbReference type="SMART" id="SM01278">
    <property type="entry name" value="MAPKK1_Int"/>
    <property type="match status" value="1"/>
</dbReference>
<reference evidence="2" key="1">
    <citation type="submission" date="2021-01" db="EMBL/GenBank/DDBJ databases">
        <authorList>
            <person name="Corre E."/>
            <person name="Pelletier E."/>
            <person name="Niang G."/>
            <person name="Scheremetjew M."/>
            <person name="Finn R."/>
            <person name="Kale V."/>
            <person name="Holt S."/>
            <person name="Cochrane G."/>
            <person name="Meng A."/>
            <person name="Brown T."/>
            <person name="Cohen L."/>
        </authorList>
    </citation>
    <scope>NUCLEOTIDE SEQUENCE</scope>
    <source>
        <strain evidence="2">UTEX LB 985</strain>
    </source>
</reference>
<dbReference type="PANTHER" id="PTHR13378:SF1">
    <property type="entry name" value="RAGULATOR COMPLEX PROTEIN LAMTOR3"/>
    <property type="match status" value="1"/>
</dbReference>
<sequence length="129" mass="13190">MATSAAAVFQSLPLRAAILTDQEGAVMLRAGGREDAADEAELQRMAATFAVTAEHASKLGMGKSQHATAFYDKAIVVHVSCSPLVLTMLTDSDANVGLLLDAVPRLSAAVEPLRLAASQTQVAALAGGG</sequence>
<dbReference type="PANTHER" id="PTHR13378">
    <property type="entry name" value="REGULATOR COMPLEX PROTEIN LAMTOR3"/>
    <property type="match status" value="1"/>
</dbReference>
<proteinExistence type="inferred from homology"/>
<dbReference type="InterPro" id="IPR015019">
    <property type="entry name" value="LAMTOR3"/>
</dbReference>
<dbReference type="AlphaFoldDB" id="A0A7S2BJ60"/>
<dbReference type="SUPFAM" id="SSF103196">
    <property type="entry name" value="Roadblock/LC7 domain"/>
    <property type="match status" value="1"/>
</dbReference>
<evidence type="ECO:0000256" key="1">
    <source>
        <dbReference type="ARBA" id="ARBA00005356"/>
    </source>
</evidence>